<dbReference type="AlphaFoldDB" id="A0A556V6N5"/>
<name>A0A556V6N5_BAGYA</name>
<dbReference type="Proteomes" id="UP000319801">
    <property type="component" value="Unassembled WGS sequence"/>
</dbReference>
<dbReference type="EMBL" id="VCAZ01000137">
    <property type="protein sequence ID" value="TSX03284.1"/>
    <property type="molecule type" value="Genomic_DNA"/>
</dbReference>
<accession>A0A556V6N5</accession>
<evidence type="ECO:0000313" key="2">
    <source>
        <dbReference type="Proteomes" id="UP000319801"/>
    </source>
</evidence>
<proteinExistence type="predicted"/>
<keyword evidence="2" id="KW-1185">Reference proteome</keyword>
<reference evidence="1 2" key="1">
    <citation type="journal article" date="2019" name="Genome Biol. Evol.">
        <title>Whole-Genome Sequencing of the Giant Devil Catfish, Bagarius yarrelli.</title>
        <authorList>
            <person name="Jiang W."/>
            <person name="Lv Y."/>
            <person name="Cheng L."/>
            <person name="Yang K."/>
            <person name="Chao B."/>
            <person name="Wang X."/>
            <person name="Li Y."/>
            <person name="Pan X."/>
            <person name="You X."/>
            <person name="Zhang Y."/>
            <person name="Yang J."/>
            <person name="Li J."/>
            <person name="Zhang X."/>
            <person name="Liu S."/>
            <person name="Sun C."/>
            <person name="Yang J."/>
            <person name="Shi Q."/>
        </authorList>
    </citation>
    <scope>NUCLEOTIDE SEQUENCE [LARGE SCALE GENOMIC DNA]</scope>
    <source>
        <strain evidence="1">JWS20170419001</strain>
        <tissue evidence="1">Muscle</tissue>
    </source>
</reference>
<comment type="caution">
    <text evidence="1">The sequence shown here is derived from an EMBL/GenBank/DDBJ whole genome shotgun (WGS) entry which is preliminary data.</text>
</comment>
<sequence>MGKLKHLLEKGPGDCRYSFALQGVSVSGTIKVPSRLVSKKEPPGQFLAMKGADHELVQLFTHLMDEWQPSGALKTSMSCHKKSVIQS</sequence>
<evidence type="ECO:0000313" key="1">
    <source>
        <dbReference type="EMBL" id="TSX03284.1"/>
    </source>
</evidence>
<protein>
    <submittedName>
        <fullName evidence="1">Uncharacterized protein</fullName>
    </submittedName>
</protein>
<organism evidence="1 2">
    <name type="scientific">Bagarius yarrelli</name>
    <name type="common">Goonch</name>
    <name type="synonym">Bagrus yarrelli</name>
    <dbReference type="NCBI Taxonomy" id="175774"/>
    <lineage>
        <taxon>Eukaryota</taxon>
        <taxon>Metazoa</taxon>
        <taxon>Chordata</taxon>
        <taxon>Craniata</taxon>
        <taxon>Vertebrata</taxon>
        <taxon>Euteleostomi</taxon>
        <taxon>Actinopterygii</taxon>
        <taxon>Neopterygii</taxon>
        <taxon>Teleostei</taxon>
        <taxon>Ostariophysi</taxon>
        <taxon>Siluriformes</taxon>
        <taxon>Sisoridae</taxon>
        <taxon>Sisorinae</taxon>
        <taxon>Bagarius</taxon>
    </lineage>
</organism>
<gene>
    <name evidence="1" type="ORF">Baya_13683</name>
</gene>